<dbReference type="AlphaFoldDB" id="A0A8T0QBF7"/>
<accession>A0A8T0QBF7</accession>
<protein>
    <recommendedName>
        <fullName evidence="8">TMEM205-like domain-containing protein</fullName>
    </recommendedName>
</protein>
<feature type="domain" description="TMEM205-like" evidence="8">
    <location>
        <begin position="365"/>
        <end position="464"/>
    </location>
</feature>
<feature type="transmembrane region" description="Helical" evidence="6">
    <location>
        <begin position="401"/>
        <end position="422"/>
    </location>
</feature>
<name>A0A8T0QBF7_PANVG</name>
<feature type="compositionally biased region" description="Basic and acidic residues" evidence="5">
    <location>
        <begin position="178"/>
        <end position="207"/>
    </location>
</feature>
<evidence type="ECO:0000313" key="10">
    <source>
        <dbReference type="Proteomes" id="UP000823388"/>
    </source>
</evidence>
<keyword evidence="7" id="KW-0732">Signal</keyword>
<evidence type="ECO:0000313" key="9">
    <source>
        <dbReference type="EMBL" id="KAG2572201.1"/>
    </source>
</evidence>
<dbReference type="Gene3D" id="1.20.120.20">
    <property type="entry name" value="Apolipoprotein"/>
    <property type="match status" value="1"/>
</dbReference>
<dbReference type="InterPro" id="IPR025423">
    <property type="entry name" value="TMEM205-like"/>
</dbReference>
<keyword evidence="10" id="KW-1185">Reference proteome</keyword>
<organism evidence="9 10">
    <name type="scientific">Panicum virgatum</name>
    <name type="common">Blackwell switchgrass</name>
    <dbReference type="NCBI Taxonomy" id="38727"/>
    <lineage>
        <taxon>Eukaryota</taxon>
        <taxon>Viridiplantae</taxon>
        <taxon>Streptophyta</taxon>
        <taxon>Embryophyta</taxon>
        <taxon>Tracheophyta</taxon>
        <taxon>Spermatophyta</taxon>
        <taxon>Magnoliopsida</taxon>
        <taxon>Liliopsida</taxon>
        <taxon>Poales</taxon>
        <taxon>Poaceae</taxon>
        <taxon>PACMAD clade</taxon>
        <taxon>Panicoideae</taxon>
        <taxon>Panicodae</taxon>
        <taxon>Paniceae</taxon>
        <taxon>Panicinae</taxon>
        <taxon>Panicum</taxon>
        <taxon>Panicum sect. Hiantes</taxon>
    </lineage>
</organism>
<evidence type="ECO:0000256" key="5">
    <source>
        <dbReference type="SAM" id="MobiDB-lite"/>
    </source>
</evidence>
<feature type="compositionally biased region" description="Basic and acidic residues" evidence="5">
    <location>
        <begin position="215"/>
        <end position="225"/>
    </location>
</feature>
<dbReference type="PANTHER" id="PTHR47652:SF3">
    <property type="entry name" value="MITOCHONDRIAL IMPORT INNER MEMBRANE TRANSLOCASE SUBUNIT TIM44"/>
    <property type="match status" value="1"/>
</dbReference>
<evidence type="ECO:0000256" key="6">
    <source>
        <dbReference type="SAM" id="Phobius"/>
    </source>
</evidence>
<dbReference type="EMBL" id="CM029049">
    <property type="protein sequence ID" value="KAG2572201.1"/>
    <property type="molecule type" value="Genomic_DNA"/>
</dbReference>
<proteinExistence type="predicted"/>
<evidence type="ECO:0000256" key="4">
    <source>
        <dbReference type="ARBA" id="ARBA00023136"/>
    </source>
</evidence>
<feature type="transmembrane region" description="Helical" evidence="6">
    <location>
        <begin position="361"/>
        <end position="389"/>
    </location>
</feature>
<evidence type="ECO:0000256" key="1">
    <source>
        <dbReference type="ARBA" id="ARBA00004370"/>
    </source>
</evidence>
<comment type="caution">
    <text evidence="9">The sequence shown here is derived from an EMBL/GenBank/DDBJ whole genome shotgun (WGS) entry which is preliminary data.</text>
</comment>
<keyword evidence="3 6" id="KW-1133">Transmembrane helix</keyword>
<evidence type="ECO:0000256" key="3">
    <source>
        <dbReference type="ARBA" id="ARBA00022989"/>
    </source>
</evidence>
<dbReference type="Pfam" id="PF13664">
    <property type="entry name" value="DUF4149"/>
    <property type="match status" value="1"/>
</dbReference>
<sequence length="580" mass="60234">MRAHPMRRRLVAAMMNVVAIGLVLSTLAAAGVWSPAPAPPAQPHGDHVVREGRRVVIVEYEREVQLSGEDGGTVKVKETRVLPPDALDGVEGDGEGVGGVFDGAKEVASDAAGRVAGAAAEGKERLSDATGGVLGAVKRCKDRLCGAGRKAEEAAKDAASRVQRGAEDAARGAVETVSDAKDSAENKAFDAAQRGKDAAKGAKDRAFDAAQQGKETLKSAKDKAADAAQQGKETARSAKDKITEAAGKAKEKASDVQHGAAEAAKSAKDRVSEAARHAKDGAKETVRGARDRVSDIAERAEEDAEDAAERAADTAVKAKAGEVRRNLTDIARRARGVASDAAADLLGGGGPRKAARTATAVMHLLGFATAYGTCVWVTFVSSYVLAAALPRQQLGMLQSKLYPVYFRAMAYGVGLALAAHLLGRERSSAAARAQSFNLLAALALVLANMLLLEPKATKVMFERMKVDKEESRGRDVADIADPPTVTVSTTATNAARAARAEAAADAAAPAAAARTSIPVDGAAAKAGGGDAEMSKSRVVRLSRMLKKLNGYSSLCNVLSLMCLTWHLVHLARRLQPGTAC</sequence>
<feature type="region of interest" description="Disordered" evidence="5">
    <location>
        <begin position="154"/>
        <end position="313"/>
    </location>
</feature>
<comment type="subcellular location">
    <subcellularLocation>
        <location evidence="1">Membrane</location>
    </subcellularLocation>
</comment>
<reference evidence="9" key="1">
    <citation type="submission" date="2020-05" db="EMBL/GenBank/DDBJ databases">
        <title>WGS assembly of Panicum virgatum.</title>
        <authorList>
            <person name="Lovell J.T."/>
            <person name="Jenkins J."/>
            <person name="Shu S."/>
            <person name="Juenger T.E."/>
            <person name="Schmutz J."/>
        </authorList>
    </citation>
    <scope>NUCLEOTIDE SEQUENCE</scope>
    <source>
        <strain evidence="9">AP13</strain>
    </source>
</reference>
<evidence type="ECO:0000256" key="7">
    <source>
        <dbReference type="SAM" id="SignalP"/>
    </source>
</evidence>
<gene>
    <name evidence="9" type="ORF">PVAP13_7KG159400</name>
</gene>
<evidence type="ECO:0000256" key="2">
    <source>
        <dbReference type="ARBA" id="ARBA00022692"/>
    </source>
</evidence>
<feature type="compositionally biased region" description="Basic and acidic residues" evidence="5">
    <location>
        <begin position="265"/>
        <end position="299"/>
    </location>
</feature>
<dbReference type="GO" id="GO:0016020">
    <property type="term" value="C:membrane"/>
    <property type="evidence" value="ECO:0007669"/>
    <property type="project" value="UniProtKB-SubCell"/>
</dbReference>
<feature type="compositionally biased region" description="Basic and acidic residues" evidence="5">
    <location>
        <begin position="233"/>
        <end position="255"/>
    </location>
</feature>
<dbReference type="PANTHER" id="PTHR47652">
    <property type="entry name" value="MITOCHONDRIAL IMPORT INNER MEMBRANE TRANSLOCASE SUBUNIT TIM44"/>
    <property type="match status" value="1"/>
</dbReference>
<feature type="chain" id="PRO_5035740055" description="TMEM205-like domain-containing protein" evidence="7">
    <location>
        <begin position="31"/>
        <end position="580"/>
    </location>
</feature>
<feature type="transmembrane region" description="Helical" evidence="6">
    <location>
        <begin position="548"/>
        <end position="568"/>
    </location>
</feature>
<feature type="signal peptide" evidence="7">
    <location>
        <begin position="1"/>
        <end position="30"/>
    </location>
</feature>
<feature type="compositionally biased region" description="Basic and acidic residues" evidence="5">
    <location>
        <begin position="154"/>
        <end position="170"/>
    </location>
</feature>
<keyword evidence="4 6" id="KW-0472">Membrane</keyword>
<feature type="transmembrane region" description="Helical" evidence="6">
    <location>
        <begin position="434"/>
        <end position="452"/>
    </location>
</feature>
<evidence type="ECO:0000259" key="8">
    <source>
        <dbReference type="Pfam" id="PF13664"/>
    </source>
</evidence>
<keyword evidence="2 6" id="KW-0812">Transmembrane</keyword>
<dbReference type="OrthoDB" id="1641132at2759"/>
<dbReference type="Proteomes" id="UP000823388">
    <property type="component" value="Chromosome 7K"/>
</dbReference>